<organism evidence="1 2">
    <name type="scientific">Colletotrichum costaricense</name>
    <dbReference type="NCBI Taxonomy" id="1209916"/>
    <lineage>
        <taxon>Eukaryota</taxon>
        <taxon>Fungi</taxon>
        <taxon>Dikarya</taxon>
        <taxon>Ascomycota</taxon>
        <taxon>Pezizomycotina</taxon>
        <taxon>Sordariomycetes</taxon>
        <taxon>Hypocreomycetidae</taxon>
        <taxon>Glomerellales</taxon>
        <taxon>Glomerellaceae</taxon>
        <taxon>Colletotrichum</taxon>
        <taxon>Colletotrichum acutatum species complex</taxon>
    </lineage>
</organism>
<evidence type="ECO:0000313" key="1">
    <source>
        <dbReference type="EMBL" id="KAK1524435.1"/>
    </source>
</evidence>
<accession>A0AAI9YUP1</accession>
<dbReference type="RefSeq" id="XP_060312380.1">
    <property type="nucleotide sequence ID" value="XM_060457680.1"/>
</dbReference>
<dbReference type="AlphaFoldDB" id="A0AAI9YUP1"/>
<name>A0AAI9YUP1_9PEZI</name>
<comment type="caution">
    <text evidence="1">The sequence shown here is derived from an EMBL/GenBank/DDBJ whole genome shotgun (WGS) entry which is preliminary data.</text>
</comment>
<proteinExistence type="predicted"/>
<dbReference type="Proteomes" id="UP001240678">
    <property type="component" value="Unassembled WGS sequence"/>
</dbReference>
<gene>
    <name evidence="1" type="ORF">CCOS01_09522</name>
</gene>
<evidence type="ECO:0000313" key="2">
    <source>
        <dbReference type="Proteomes" id="UP001240678"/>
    </source>
</evidence>
<protein>
    <submittedName>
        <fullName evidence="1">Uncharacterized protein</fullName>
    </submittedName>
</protein>
<keyword evidence="2" id="KW-1185">Reference proteome</keyword>
<reference evidence="1 2" key="1">
    <citation type="submission" date="2016-10" db="EMBL/GenBank/DDBJ databases">
        <title>The genome sequence of Colletotrichum fioriniae PJ7.</title>
        <authorList>
            <person name="Baroncelli R."/>
        </authorList>
    </citation>
    <scope>NUCLEOTIDE SEQUENCE [LARGE SCALE GENOMIC DNA]</scope>
    <source>
        <strain evidence="1 2">IMI 309622</strain>
    </source>
</reference>
<sequence length="157" mass="17478">MRHIGVWKIRSSQGTIDHPECVSRCVVCGRQNAEKRRVNSGWEESAAVSGWRDWMIGDDTRRAAWEAQTRKLGEIPNATRAVEVSLRCTSHAVLVSVVTLVCPSSKYHIATARYIAAELCRPGTWCTVELFICLSAGLPCLATRLYCLSSLLRSRLS</sequence>
<dbReference type="GeneID" id="85341227"/>
<dbReference type="EMBL" id="MOOE01000009">
    <property type="protein sequence ID" value="KAK1524435.1"/>
    <property type="molecule type" value="Genomic_DNA"/>
</dbReference>